<keyword evidence="3" id="KW-1185">Reference proteome</keyword>
<organism evidence="3 4">
    <name type="scientific">Crassostrea virginica</name>
    <name type="common">Eastern oyster</name>
    <dbReference type="NCBI Taxonomy" id="6565"/>
    <lineage>
        <taxon>Eukaryota</taxon>
        <taxon>Metazoa</taxon>
        <taxon>Spiralia</taxon>
        <taxon>Lophotrochozoa</taxon>
        <taxon>Mollusca</taxon>
        <taxon>Bivalvia</taxon>
        <taxon>Autobranchia</taxon>
        <taxon>Pteriomorphia</taxon>
        <taxon>Ostreida</taxon>
        <taxon>Ostreoidea</taxon>
        <taxon>Ostreidae</taxon>
        <taxon>Crassostrea</taxon>
    </lineage>
</organism>
<protein>
    <submittedName>
        <fullName evidence="4">Cysteine-rich venom protein-like</fullName>
    </submittedName>
</protein>
<gene>
    <name evidence="4" type="primary">LOC111137229</name>
</gene>
<dbReference type="SUPFAM" id="SSF55797">
    <property type="entry name" value="PR-1-like"/>
    <property type="match status" value="1"/>
</dbReference>
<dbReference type="Gene3D" id="3.40.33.10">
    <property type="entry name" value="CAP"/>
    <property type="match status" value="1"/>
</dbReference>
<name>A0A8B8EXJ3_CRAVI</name>
<feature type="region of interest" description="Disordered" evidence="1">
    <location>
        <begin position="64"/>
        <end position="110"/>
    </location>
</feature>
<evidence type="ECO:0000313" key="3">
    <source>
        <dbReference type="Proteomes" id="UP000694844"/>
    </source>
</evidence>
<feature type="compositionally biased region" description="Polar residues" evidence="1">
    <location>
        <begin position="89"/>
        <end position="98"/>
    </location>
</feature>
<dbReference type="OrthoDB" id="6120460at2759"/>
<feature type="domain" description="SCP" evidence="2">
    <location>
        <begin position="123"/>
        <end position="284"/>
    </location>
</feature>
<dbReference type="InterPro" id="IPR014044">
    <property type="entry name" value="CAP_dom"/>
</dbReference>
<reference evidence="4" key="1">
    <citation type="submission" date="2025-08" db="UniProtKB">
        <authorList>
            <consortium name="RefSeq"/>
        </authorList>
    </citation>
    <scope>IDENTIFICATION</scope>
    <source>
        <tissue evidence="4">Whole sample</tissue>
    </source>
</reference>
<dbReference type="InterPro" id="IPR035940">
    <property type="entry name" value="CAP_sf"/>
</dbReference>
<evidence type="ECO:0000259" key="2">
    <source>
        <dbReference type="SMART" id="SM00198"/>
    </source>
</evidence>
<proteinExistence type="predicted"/>
<evidence type="ECO:0000313" key="4">
    <source>
        <dbReference type="RefSeq" id="XP_022344303.1"/>
    </source>
</evidence>
<dbReference type="PANTHER" id="PTHR10334">
    <property type="entry name" value="CYSTEINE-RICH SECRETORY PROTEIN-RELATED"/>
    <property type="match status" value="1"/>
</dbReference>
<accession>A0A8B8EXJ3</accession>
<dbReference type="AlphaFoldDB" id="A0A8B8EXJ3"/>
<dbReference type="KEGG" id="cvn:111137229"/>
<dbReference type="Pfam" id="PF00188">
    <property type="entry name" value="CAP"/>
    <property type="match status" value="1"/>
</dbReference>
<evidence type="ECO:0000256" key="1">
    <source>
        <dbReference type="SAM" id="MobiDB-lite"/>
    </source>
</evidence>
<sequence>MRYLLWVSITMSMKFCQSEHPLVISWVNNTRGRNDRIPSRNFETNAHQKNRQLPISPRWSQGHFAGKNSHVSRQNIRPSNWNARRRVSGNPNDWNSRGDTVPPRQDAGQGTVITESSTNFTMAQKREIVDLHNKIRRSVHPRASNMKIMRWDTTLERLAQQYADTCSGSHNAERHKRKWGDFRNVGENIHHTWDWVAEYKNGVLVQKTLPLNITKVLHRWWGEKDRFDYQNPYACSGCGHYLQMVRDVSYAVGCGTALCKDVKGRSYKNAHVFVCNYGDGYNESPEPYAKGQPCSDCPTGRPVCNQGLCDAR</sequence>
<dbReference type="RefSeq" id="XP_022344303.1">
    <property type="nucleotide sequence ID" value="XM_022488595.1"/>
</dbReference>
<dbReference type="InterPro" id="IPR001283">
    <property type="entry name" value="CRISP-related"/>
</dbReference>
<dbReference type="GeneID" id="111137229"/>
<feature type="compositionally biased region" description="Polar residues" evidence="1">
    <location>
        <begin position="69"/>
        <end position="82"/>
    </location>
</feature>
<dbReference type="SMART" id="SM00198">
    <property type="entry name" value="SCP"/>
    <property type="match status" value="1"/>
</dbReference>
<dbReference type="PRINTS" id="PR00837">
    <property type="entry name" value="V5TPXLIKE"/>
</dbReference>
<dbReference type="Proteomes" id="UP000694844">
    <property type="component" value="Chromosome 5"/>
</dbReference>